<dbReference type="Proteomes" id="UP001276659">
    <property type="component" value="Unassembled WGS sequence"/>
</dbReference>
<comment type="caution">
    <text evidence="7">The sequence shown here is derived from an EMBL/GenBank/DDBJ whole genome shotgun (WGS) entry which is preliminary data.</text>
</comment>
<protein>
    <recommendedName>
        <fullName evidence="6">Protein kinase domain-containing protein</fullName>
    </recommendedName>
</protein>
<keyword evidence="5" id="KW-0067">ATP-binding</keyword>
<evidence type="ECO:0000256" key="1">
    <source>
        <dbReference type="ARBA" id="ARBA00022527"/>
    </source>
</evidence>
<dbReference type="Gene3D" id="1.10.510.10">
    <property type="entry name" value="Transferase(Phosphotransferase) domain 1"/>
    <property type="match status" value="1"/>
</dbReference>
<dbReference type="EMBL" id="JASNWA010000011">
    <property type="protein sequence ID" value="KAK3166761.1"/>
    <property type="molecule type" value="Genomic_DNA"/>
</dbReference>
<proteinExistence type="predicted"/>
<evidence type="ECO:0000259" key="6">
    <source>
        <dbReference type="PROSITE" id="PS50011"/>
    </source>
</evidence>
<dbReference type="PROSITE" id="PS50011">
    <property type="entry name" value="PROTEIN_KINASE_DOM"/>
    <property type="match status" value="1"/>
</dbReference>
<feature type="domain" description="Protein kinase" evidence="6">
    <location>
        <begin position="1"/>
        <end position="241"/>
    </location>
</feature>
<dbReference type="PANTHER" id="PTHR45646:SF11">
    <property type="entry name" value="SERINE_THREONINE-PROTEIN KINASE DOA"/>
    <property type="match status" value="1"/>
</dbReference>
<keyword evidence="2" id="KW-0808">Transferase</keyword>
<dbReference type="GO" id="GO:0005524">
    <property type="term" value="F:ATP binding"/>
    <property type="evidence" value="ECO:0007669"/>
    <property type="project" value="UniProtKB-KW"/>
</dbReference>
<reference evidence="7" key="1">
    <citation type="submission" date="2022-11" db="EMBL/GenBank/DDBJ databases">
        <title>Chromosomal genome sequence assembly and mating type (MAT) locus characterization of the leprose asexual lichenized fungus Lepraria neglecta (Nyl.) Erichsen.</title>
        <authorList>
            <person name="Allen J.L."/>
            <person name="Pfeffer B."/>
        </authorList>
    </citation>
    <scope>NUCLEOTIDE SEQUENCE</scope>
    <source>
        <strain evidence="7">Allen 5258</strain>
    </source>
</reference>
<keyword evidence="8" id="KW-1185">Reference proteome</keyword>
<dbReference type="InterPro" id="IPR051175">
    <property type="entry name" value="CLK_kinases"/>
</dbReference>
<gene>
    <name evidence="7" type="ORF">OEA41_009886</name>
</gene>
<keyword evidence="1" id="KW-0723">Serine/threonine-protein kinase</keyword>
<dbReference type="SUPFAM" id="SSF56112">
    <property type="entry name" value="Protein kinase-like (PK-like)"/>
    <property type="match status" value="1"/>
</dbReference>
<dbReference type="InterPro" id="IPR000719">
    <property type="entry name" value="Prot_kinase_dom"/>
</dbReference>
<name>A0AAD9YWS0_9LECA</name>
<sequence length="241" mass="26826">MTADATTDSGELGILRSLAKLCKGSLGSKCIIQLLDEFSHQGPNGTHQCLVFELLGPTVDMVTSDYYSVYSDPEESLEPDIVLKTSEQLLKAIAFMHEAGYVHGDISSRNIAFTCSHLSQATKEDLFDILGGPESEELARLDGKPLEKSLPKQLVKTAGWDNWTDEDEENLRVIDFGEAFLQGTEPRMLAQPDTLRAPETIFTAKFDYRLDLWRAGIVVRHLRCCSSVGMLIFVLDRFIHA</sequence>
<evidence type="ECO:0000313" key="7">
    <source>
        <dbReference type="EMBL" id="KAK3166761.1"/>
    </source>
</evidence>
<dbReference type="GO" id="GO:0005634">
    <property type="term" value="C:nucleus"/>
    <property type="evidence" value="ECO:0007669"/>
    <property type="project" value="TreeGrafter"/>
</dbReference>
<dbReference type="PANTHER" id="PTHR45646">
    <property type="entry name" value="SERINE/THREONINE-PROTEIN KINASE DOA-RELATED"/>
    <property type="match status" value="1"/>
</dbReference>
<dbReference type="InterPro" id="IPR011009">
    <property type="entry name" value="Kinase-like_dom_sf"/>
</dbReference>
<evidence type="ECO:0000313" key="8">
    <source>
        <dbReference type="Proteomes" id="UP001276659"/>
    </source>
</evidence>
<organism evidence="7 8">
    <name type="scientific">Lepraria neglecta</name>
    <dbReference type="NCBI Taxonomy" id="209136"/>
    <lineage>
        <taxon>Eukaryota</taxon>
        <taxon>Fungi</taxon>
        <taxon>Dikarya</taxon>
        <taxon>Ascomycota</taxon>
        <taxon>Pezizomycotina</taxon>
        <taxon>Lecanoromycetes</taxon>
        <taxon>OSLEUM clade</taxon>
        <taxon>Lecanoromycetidae</taxon>
        <taxon>Lecanorales</taxon>
        <taxon>Lecanorineae</taxon>
        <taxon>Stereocaulaceae</taxon>
        <taxon>Lepraria</taxon>
    </lineage>
</organism>
<accession>A0AAD9YWS0</accession>
<dbReference type="GO" id="GO:0043484">
    <property type="term" value="P:regulation of RNA splicing"/>
    <property type="evidence" value="ECO:0007669"/>
    <property type="project" value="TreeGrafter"/>
</dbReference>
<evidence type="ECO:0000256" key="2">
    <source>
        <dbReference type="ARBA" id="ARBA00022679"/>
    </source>
</evidence>
<keyword evidence="3" id="KW-0547">Nucleotide-binding</keyword>
<evidence type="ECO:0000256" key="3">
    <source>
        <dbReference type="ARBA" id="ARBA00022741"/>
    </source>
</evidence>
<dbReference type="Gene3D" id="3.30.200.20">
    <property type="entry name" value="Phosphorylase Kinase, domain 1"/>
    <property type="match status" value="1"/>
</dbReference>
<dbReference type="GO" id="GO:0004674">
    <property type="term" value="F:protein serine/threonine kinase activity"/>
    <property type="evidence" value="ECO:0007669"/>
    <property type="project" value="UniProtKB-KW"/>
</dbReference>
<evidence type="ECO:0000256" key="5">
    <source>
        <dbReference type="ARBA" id="ARBA00022840"/>
    </source>
</evidence>
<evidence type="ECO:0000256" key="4">
    <source>
        <dbReference type="ARBA" id="ARBA00022777"/>
    </source>
</evidence>
<dbReference type="AlphaFoldDB" id="A0AAD9YWS0"/>
<keyword evidence="4" id="KW-0418">Kinase</keyword>